<dbReference type="Proteomes" id="UP000474175">
    <property type="component" value="Unassembled WGS sequence"/>
</dbReference>
<reference evidence="5 6" key="1">
    <citation type="submission" date="2020-02" db="EMBL/GenBank/DDBJ databases">
        <title>Draft genome sequence of two Spirosoma agri KCTC 52727 and Spirosoma terrae KCTC 52035.</title>
        <authorList>
            <person name="Rojas J."/>
            <person name="Ambika Manirajan B."/>
            <person name="Suarez C."/>
            <person name="Ratering S."/>
            <person name="Schnell S."/>
        </authorList>
    </citation>
    <scope>NUCLEOTIDE SEQUENCE [LARGE SCALE GENOMIC DNA]</scope>
    <source>
        <strain evidence="5 6">KCTC 52035</strain>
    </source>
</reference>
<dbReference type="InterPro" id="IPR018060">
    <property type="entry name" value="HTH_AraC"/>
</dbReference>
<keyword evidence="6" id="KW-1185">Reference proteome</keyword>
<feature type="domain" description="HTH araC/xylS-type" evidence="4">
    <location>
        <begin position="183"/>
        <end position="282"/>
    </location>
</feature>
<dbReference type="InterPro" id="IPR037923">
    <property type="entry name" value="HTH-like"/>
</dbReference>
<dbReference type="PANTHER" id="PTHR43280:SF32">
    <property type="entry name" value="TRANSCRIPTIONAL REGULATORY PROTEIN"/>
    <property type="match status" value="1"/>
</dbReference>
<dbReference type="Gene3D" id="1.10.10.60">
    <property type="entry name" value="Homeodomain-like"/>
    <property type="match status" value="1"/>
</dbReference>
<dbReference type="PANTHER" id="PTHR43280">
    <property type="entry name" value="ARAC-FAMILY TRANSCRIPTIONAL REGULATOR"/>
    <property type="match status" value="1"/>
</dbReference>
<protein>
    <submittedName>
        <fullName evidence="5">AraC family transcriptional regulator</fullName>
    </submittedName>
</protein>
<dbReference type="RefSeq" id="WP_163949189.1">
    <property type="nucleotide sequence ID" value="NZ_JAAFZH010000005.1"/>
</dbReference>
<keyword evidence="2" id="KW-0238">DNA-binding</keyword>
<dbReference type="Pfam" id="PF12833">
    <property type="entry name" value="HTH_18"/>
    <property type="match status" value="1"/>
</dbReference>
<evidence type="ECO:0000313" key="5">
    <source>
        <dbReference type="EMBL" id="NDU96008.1"/>
    </source>
</evidence>
<gene>
    <name evidence="5" type="ORF">GK108_14085</name>
</gene>
<dbReference type="SUPFAM" id="SSF51215">
    <property type="entry name" value="Regulatory protein AraC"/>
    <property type="match status" value="1"/>
</dbReference>
<evidence type="ECO:0000256" key="2">
    <source>
        <dbReference type="ARBA" id="ARBA00023125"/>
    </source>
</evidence>
<comment type="caution">
    <text evidence="5">The sequence shown here is derived from an EMBL/GenBank/DDBJ whole genome shotgun (WGS) entry which is preliminary data.</text>
</comment>
<name>A0A6L9LC03_9BACT</name>
<evidence type="ECO:0000256" key="1">
    <source>
        <dbReference type="ARBA" id="ARBA00023015"/>
    </source>
</evidence>
<evidence type="ECO:0000259" key="4">
    <source>
        <dbReference type="PROSITE" id="PS01124"/>
    </source>
</evidence>
<dbReference type="InterPro" id="IPR009057">
    <property type="entry name" value="Homeodomain-like_sf"/>
</dbReference>
<dbReference type="GO" id="GO:0043565">
    <property type="term" value="F:sequence-specific DNA binding"/>
    <property type="evidence" value="ECO:0007669"/>
    <property type="project" value="InterPro"/>
</dbReference>
<evidence type="ECO:0000256" key="3">
    <source>
        <dbReference type="ARBA" id="ARBA00023163"/>
    </source>
</evidence>
<keyword evidence="3" id="KW-0804">Transcription</keyword>
<dbReference type="PROSITE" id="PS01124">
    <property type="entry name" value="HTH_ARAC_FAMILY_2"/>
    <property type="match status" value="1"/>
</dbReference>
<dbReference type="SMART" id="SM00342">
    <property type="entry name" value="HTH_ARAC"/>
    <property type="match status" value="1"/>
</dbReference>
<dbReference type="SUPFAM" id="SSF46689">
    <property type="entry name" value="Homeodomain-like"/>
    <property type="match status" value="1"/>
</dbReference>
<organism evidence="5 6">
    <name type="scientific">Spirosoma terrae</name>
    <dbReference type="NCBI Taxonomy" id="1968276"/>
    <lineage>
        <taxon>Bacteria</taxon>
        <taxon>Pseudomonadati</taxon>
        <taxon>Bacteroidota</taxon>
        <taxon>Cytophagia</taxon>
        <taxon>Cytophagales</taxon>
        <taxon>Cytophagaceae</taxon>
        <taxon>Spirosoma</taxon>
    </lineage>
</organism>
<evidence type="ECO:0000313" key="6">
    <source>
        <dbReference type="Proteomes" id="UP000474175"/>
    </source>
</evidence>
<keyword evidence="1" id="KW-0805">Transcription regulation</keyword>
<accession>A0A6L9LC03</accession>
<dbReference type="GO" id="GO:0003700">
    <property type="term" value="F:DNA-binding transcription factor activity"/>
    <property type="evidence" value="ECO:0007669"/>
    <property type="project" value="InterPro"/>
</dbReference>
<sequence>MQTEESFLHRYSQNHKLPIYLVSPGFGHLSSDVVHRYDLTHRKTHYFLIFMRNGITHHGVDLQQFAVKDNELLFILPHQIHQLPATKQGTTYFKLGFDDQCLSRLPRQYPFLINPFNNQKITFSPSAATRLTAIFKNLTDLLGNPATDPELLLAHLNSLLTEINVAYFTTDKNPADDRLSKYITFKNLVENTLTDHTTINDIAEKLALNTNSLYSLVKHYSGLSPKEYITNRLILEAKRRLCYSESSSIKELAYDLGFNDPDYFSRLFRKVTGTTIATFVQDLSGN</sequence>
<dbReference type="EMBL" id="JAAFZH010000005">
    <property type="protein sequence ID" value="NDU96008.1"/>
    <property type="molecule type" value="Genomic_DNA"/>
</dbReference>
<proteinExistence type="predicted"/>
<dbReference type="AlphaFoldDB" id="A0A6L9LC03"/>